<keyword evidence="9" id="KW-1185">Reference proteome</keyword>
<evidence type="ECO:0000313" key="9">
    <source>
        <dbReference type="Proteomes" id="UP000095401"/>
    </source>
</evidence>
<evidence type="ECO:0000313" key="8">
    <source>
        <dbReference type="EMBL" id="AOU97969.1"/>
    </source>
</evidence>
<accession>A0A1D8IND0</accession>
<dbReference type="Pfam" id="PF04542">
    <property type="entry name" value="Sigma70_r2"/>
    <property type="match status" value="1"/>
</dbReference>
<dbReference type="GO" id="GO:0016987">
    <property type="term" value="F:sigma factor activity"/>
    <property type="evidence" value="ECO:0007669"/>
    <property type="project" value="UniProtKB-KW"/>
</dbReference>
<keyword evidence="3" id="KW-0731">Sigma factor</keyword>
<dbReference type="InterPro" id="IPR013325">
    <property type="entry name" value="RNA_pol_sigma_r2"/>
</dbReference>
<dbReference type="GO" id="GO:0006352">
    <property type="term" value="P:DNA-templated transcription initiation"/>
    <property type="evidence" value="ECO:0007669"/>
    <property type="project" value="InterPro"/>
</dbReference>
<sequence>MVGSLEENFHWLESLRRQDKSAFTQLVRKYHANVLRLAQSIVGVDSAQDVAQDVWLSVYRSLSGFEGRASLKTWILRIASHRAIDYLRANNKELDAGDWNEDLPGRFDEDGNWLNPPMPWTADTPEALLLSDELQRVIESTIQALPPLQGAVLRLHEIEDQSVDDICKILDISASNYYVLLHRAKTRLWNAIEAYQRFGHHD</sequence>
<dbReference type="InterPro" id="IPR036388">
    <property type="entry name" value="WH-like_DNA-bd_sf"/>
</dbReference>
<dbReference type="InterPro" id="IPR007627">
    <property type="entry name" value="RNA_pol_sigma70_r2"/>
</dbReference>
<keyword evidence="4" id="KW-0238">DNA-binding</keyword>
<keyword evidence="2" id="KW-0805">Transcription regulation</keyword>
<proteinExistence type="inferred from homology"/>
<keyword evidence="5" id="KW-0804">Transcription</keyword>
<dbReference type="PANTHER" id="PTHR43133">
    <property type="entry name" value="RNA POLYMERASE ECF-TYPE SIGMA FACTO"/>
    <property type="match status" value="1"/>
</dbReference>
<name>A0A1D8IND0_9GAMM</name>
<evidence type="ECO:0000259" key="6">
    <source>
        <dbReference type="Pfam" id="PF04542"/>
    </source>
</evidence>
<dbReference type="InterPro" id="IPR039425">
    <property type="entry name" value="RNA_pol_sigma-70-like"/>
</dbReference>
<dbReference type="InterPro" id="IPR014284">
    <property type="entry name" value="RNA_pol_sigma-70_dom"/>
</dbReference>
<reference evidence="9" key="1">
    <citation type="submission" date="2016-09" db="EMBL/GenBank/DDBJ databases">
        <title>Acidihalobacter prosperus F5.</title>
        <authorList>
            <person name="Khaleque H.N."/>
            <person name="Ramsay J.P."/>
            <person name="Kaksonen A.H."/>
            <person name="Boxall N.J."/>
            <person name="Watkin E.L.J."/>
        </authorList>
    </citation>
    <scope>NUCLEOTIDE SEQUENCE [LARGE SCALE GENOMIC DNA]</scope>
    <source>
        <strain evidence="9">F5</strain>
    </source>
</reference>
<dbReference type="KEGG" id="aprs:BI364_08325"/>
<dbReference type="PANTHER" id="PTHR43133:SF8">
    <property type="entry name" value="RNA POLYMERASE SIGMA FACTOR HI_1459-RELATED"/>
    <property type="match status" value="1"/>
</dbReference>
<dbReference type="InterPro" id="IPR013324">
    <property type="entry name" value="RNA_pol_sigma_r3/r4-like"/>
</dbReference>
<dbReference type="Gene3D" id="1.10.1740.10">
    <property type="match status" value="1"/>
</dbReference>
<dbReference type="Pfam" id="PF08281">
    <property type="entry name" value="Sigma70_r4_2"/>
    <property type="match status" value="1"/>
</dbReference>
<dbReference type="Gene3D" id="1.10.10.10">
    <property type="entry name" value="Winged helix-like DNA-binding domain superfamily/Winged helix DNA-binding domain"/>
    <property type="match status" value="1"/>
</dbReference>
<evidence type="ECO:0000256" key="5">
    <source>
        <dbReference type="ARBA" id="ARBA00023163"/>
    </source>
</evidence>
<dbReference type="AlphaFoldDB" id="A0A1D8IND0"/>
<evidence type="ECO:0000256" key="1">
    <source>
        <dbReference type="ARBA" id="ARBA00010641"/>
    </source>
</evidence>
<dbReference type="NCBIfam" id="TIGR02937">
    <property type="entry name" value="sigma70-ECF"/>
    <property type="match status" value="1"/>
</dbReference>
<evidence type="ECO:0000256" key="4">
    <source>
        <dbReference type="ARBA" id="ARBA00023125"/>
    </source>
</evidence>
<dbReference type="RefSeq" id="WP_070078345.1">
    <property type="nucleotide sequence ID" value="NZ_CP017415.1"/>
</dbReference>
<dbReference type="SUPFAM" id="SSF88659">
    <property type="entry name" value="Sigma3 and sigma4 domains of RNA polymerase sigma factors"/>
    <property type="match status" value="1"/>
</dbReference>
<protein>
    <recommendedName>
        <fullName evidence="10">RNA polymerase sigma factor</fullName>
    </recommendedName>
</protein>
<organism evidence="8 9">
    <name type="scientific">Acidihalobacter yilgarnensis</name>
    <dbReference type="NCBI Taxonomy" id="2819280"/>
    <lineage>
        <taxon>Bacteria</taxon>
        <taxon>Pseudomonadati</taxon>
        <taxon>Pseudomonadota</taxon>
        <taxon>Gammaproteobacteria</taxon>
        <taxon>Chromatiales</taxon>
        <taxon>Ectothiorhodospiraceae</taxon>
        <taxon>Acidihalobacter</taxon>
    </lineage>
</organism>
<comment type="similarity">
    <text evidence="1">Belongs to the sigma-70 factor family. ECF subfamily.</text>
</comment>
<dbReference type="Proteomes" id="UP000095401">
    <property type="component" value="Chromosome"/>
</dbReference>
<evidence type="ECO:0000256" key="2">
    <source>
        <dbReference type="ARBA" id="ARBA00023015"/>
    </source>
</evidence>
<evidence type="ECO:0000256" key="3">
    <source>
        <dbReference type="ARBA" id="ARBA00023082"/>
    </source>
</evidence>
<evidence type="ECO:0008006" key="10">
    <source>
        <dbReference type="Google" id="ProtNLM"/>
    </source>
</evidence>
<gene>
    <name evidence="8" type="ORF">BI364_08325</name>
</gene>
<dbReference type="GO" id="GO:0003677">
    <property type="term" value="F:DNA binding"/>
    <property type="evidence" value="ECO:0007669"/>
    <property type="project" value="UniProtKB-KW"/>
</dbReference>
<dbReference type="SUPFAM" id="SSF88946">
    <property type="entry name" value="Sigma2 domain of RNA polymerase sigma factors"/>
    <property type="match status" value="1"/>
</dbReference>
<feature type="domain" description="RNA polymerase sigma factor 70 region 4 type 2" evidence="7">
    <location>
        <begin position="137"/>
        <end position="188"/>
    </location>
</feature>
<feature type="domain" description="RNA polymerase sigma-70 region 2" evidence="6">
    <location>
        <begin position="26"/>
        <end position="92"/>
    </location>
</feature>
<dbReference type="EMBL" id="CP017415">
    <property type="protein sequence ID" value="AOU97969.1"/>
    <property type="molecule type" value="Genomic_DNA"/>
</dbReference>
<dbReference type="InterPro" id="IPR013249">
    <property type="entry name" value="RNA_pol_sigma70_r4_t2"/>
</dbReference>
<evidence type="ECO:0000259" key="7">
    <source>
        <dbReference type="Pfam" id="PF08281"/>
    </source>
</evidence>